<dbReference type="SUPFAM" id="SSF48076">
    <property type="entry name" value="LigA subunit of an aromatic-ring-opening dioxygenase LigAB"/>
    <property type="match status" value="1"/>
</dbReference>
<evidence type="ECO:0000259" key="1">
    <source>
        <dbReference type="Pfam" id="PF07746"/>
    </source>
</evidence>
<keyword evidence="3" id="KW-1185">Reference proteome</keyword>
<dbReference type="RefSeq" id="WP_130597926.1">
    <property type="nucleotide sequence ID" value="NZ_CP036200.1"/>
</dbReference>
<protein>
    <recommendedName>
        <fullName evidence="1">Extradiol ring-cleavage dioxygenase LigAB LigA subunit domain-containing protein</fullName>
    </recommendedName>
</protein>
<gene>
    <name evidence="2" type="ORF">EXU30_03990</name>
</gene>
<organism evidence="2 3">
    <name type="scientific">Shewanella maritima</name>
    <dbReference type="NCBI Taxonomy" id="2520507"/>
    <lineage>
        <taxon>Bacteria</taxon>
        <taxon>Pseudomonadati</taxon>
        <taxon>Pseudomonadota</taxon>
        <taxon>Gammaproteobacteria</taxon>
        <taxon>Alteromonadales</taxon>
        <taxon>Shewanellaceae</taxon>
        <taxon>Shewanella</taxon>
    </lineage>
</organism>
<name>A0A411PER6_9GAMM</name>
<dbReference type="InterPro" id="IPR036622">
    <property type="entry name" value="LigA_sf"/>
</dbReference>
<proteinExistence type="predicted"/>
<accession>A0A411PER6</accession>
<evidence type="ECO:0000313" key="3">
    <source>
        <dbReference type="Proteomes" id="UP000291106"/>
    </source>
</evidence>
<feature type="domain" description="Extradiol ring-cleavage dioxygenase LigAB LigA subunit" evidence="1">
    <location>
        <begin position="5"/>
        <end position="51"/>
    </location>
</feature>
<sequence length="70" mass="7948">MSKLTDFFTELNQDVKLQQAYKKDPRGVMQQYGLTDEEAEAVMSGDMSKVQSLSGDKNMKLFMLIANHSE</sequence>
<dbReference type="Gene3D" id="1.10.700.10">
    <property type="entry name" value="Dioxygenase LigAB, LigA subunit"/>
    <property type="match status" value="1"/>
</dbReference>
<dbReference type="Pfam" id="PF07746">
    <property type="entry name" value="LigA"/>
    <property type="match status" value="1"/>
</dbReference>
<reference evidence="2 3" key="1">
    <citation type="submission" date="2019-02" db="EMBL/GenBank/DDBJ databases">
        <title>Shewanella sp. D4-2 isolated from Dokdo Island.</title>
        <authorList>
            <person name="Baek K."/>
        </authorList>
    </citation>
    <scope>NUCLEOTIDE SEQUENCE [LARGE SCALE GENOMIC DNA]</scope>
    <source>
        <strain evidence="2 3">D4-2</strain>
    </source>
</reference>
<dbReference type="OrthoDB" id="6197820at2"/>
<evidence type="ECO:0000313" key="2">
    <source>
        <dbReference type="EMBL" id="QBF81952.1"/>
    </source>
</evidence>
<dbReference type="AlphaFoldDB" id="A0A411PER6"/>
<dbReference type="KEGG" id="smai:EXU30_03990"/>
<dbReference type="EMBL" id="CP036200">
    <property type="protein sequence ID" value="QBF81952.1"/>
    <property type="molecule type" value="Genomic_DNA"/>
</dbReference>
<dbReference type="Proteomes" id="UP000291106">
    <property type="component" value="Chromosome"/>
</dbReference>
<dbReference type="InterPro" id="IPR011986">
    <property type="entry name" value="Xdiol_dOase_LigA"/>
</dbReference>